<evidence type="ECO:0000313" key="4">
    <source>
        <dbReference type="EMBL" id="GAA0252574.1"/>
    </source>
</evidence>
<comment type="similarity">
    <text evidence="1 2">Belongs to the anti-sigma-factor antagonist family.</text>
</comment>
<dbReference type="InterPro" id="IPR036513">
    <property type="entry name" value="STAS_dom_sf"/>
</dbReference>
<dbReference type="InterPro" id="IPR002645">
    <property type="entry name" value="STAS_dom"/>
</dbReference>
<evidence type="ECO:0000256" key="1">
    <source>
        <dbReference type="ARBA" id="ARBA00009013"/>
    </source>
</evidence>
<comment type="caution">
    <text evidence="4">The sequence shown here is derived from an EMBL/GenBank/DDBJ whole genome shotgun (WGS) entry which is preliminary data.</text>
</comment>
<dbReference type="Proteomes" id="UP001500967">
    <property type="component" value="Unassembled WGS sequence"/>
</dbReference>
<dbReference type="Pfam" id="PF13466">
    <property type="entry name" value="STAS_2"/>
    <property type="match status" value="1"/>
</dbReference>
<dbReference type="EMBL" id="BAAAGX010000016">
    <property type="protein sequence ID" value="GAA0252574.1"/>
    <property type="molecule type" value="Genomic_DNA"/>
</dbReference>
<evidence type="ECO:0000256" key="2">
    <source>
        <dbReference type="RuleBase" id="RU003749"/>
    </source>
</evidence>
<keyword evidence="5" id="KW-1185">Reference proteome</keyword>
<dbReference type="RefSeq" id="WP_344650584.1">
    <property type="nucleotide sequence ID" value="NZ_BAAAGX010000016.1"/>
</dbReference>
<organism evidence="4 5">
    <name type="scientific">Cryptosporangium japonicum</name>
    <dbReference type="NCBI Taxonomy" id="80872"/>
    <lineage>
        <taxon>Bacteria</taxon>
        <taxon>Bacillati</taxon>
        <taxon>Actinomycetota</taxon>
        <taxon>Actinomycetes</taxon>
        <taxon>Cryptosporangiales</taxon>
        <taxon>Cryptosporangiaceae</taxon>
        <taxon>Cryptosporangium</taxon>
    </lineage>
</organism>
<feature type="domain" description="STAS" evidence="3">
    <location>
        <begin position="13"/>
        <end position="119"/>
    </location>
</feature>
<proteinExistence type="inferred from homology"/>
<dbReference type="SUPFAM" id="SSF52091">
    <property type="entry name" value="SpoIIaa-like"/>
    <property type="match status" value="1"/>
</dbReference>
<reference evidence="5" key="1">
    <citation type="journal article" date="2019" name="Int. J. Syst. Evol. Microbiol.">
        <title>The Global Catalogue of Microorganisms (GCM) 10K type strain sequencing project: providing services to taxonomists for standard genome sequencing and annotation.</title>
        <authorList>
            <consortium name="The Broad Institute Genomics Platform"/>
            <consortium name="The Broad Institute Genome Sequencing Center for Infectious Disease"/>
            <person name="Wu L."/>
            <person name="Ma J."/>
        </authorList>
    </citation>
    <scope>NUCLEOTIDE SEQUENCE [LARGE SCALE GENOMIC DNA]</scope>
    <source>
        <strain evidence="5">JCM 10425</strain>
    </source>
</reference>
<sequence>MTDSYFADPDTPLTVTVHRYQTGVRVELSGELDLQTGPLLLGAIDSLLPRPGGPVVLDCTALRFIDARGLATLLRAQATLTDAGYGLAVTNPSGPLRRILSATGLTSSLPDASRSALER</sequence>
<accession>A0ABP3E634</accession>
<dbReference type="NCBIfam" id="TIGR00377">
    <property type="entry name" value="ant_ant_sig"/>
    <property type="match status" value="1"/>
</dbReference>
<gene>
    <name evidence="4" type="ORF">GCM10009539_42170</name>
</gene>
<dbReference type="PANTHER" id="PTHR33495:SF2">
    <property type="entry name" value="ANTI-SIGMA FACTOR ANTAGONIST TM_1081-RELATED"/>
    <property type="match status" value="1"/>
</dbReference>
<dbReference type="InterPro" id="IPR058548">
    <property type="entry name" value="MlaB-like_STAS"/>
</dbReference>
<dbReference type="InterPro" id="IPR003658">
    <property type="entry name" value="Anti-sigma_ant"/>
</dbReference>
<dbReference type="Gene3D" id="3.30.750.24">
    <property type="entry name" value="STAS domain"/>
    <property type="match status" value="1"/>
</dbReference>
<dbReference type="PROSITE" id="PS50801">
    <property type="entry name" value="STAS"/>
    <property type="match status" value="1"/>
</dbReference>
<protein>
    <recommendedName>
        <fullName evidence="2">Anti-sigma factor antagonist</fullName>
    </recommendedName>
</protein>
<name>A0ABP3E634_9ACTN</name>
<dbReference type="CDD" id="cd07043">
    <property type="entry name" value="STAS_anti-anti-sigma_factors"/>
    <property type="match status" value="1"/>
</dbReference>
<evidence type="ECO:0000259" key="3">
    <source>
        <dbReference type="PROSITE" id="PS50801"/>
    </source>
</evidence>
<dbReference type="PANTHER" id="PTHR33495">
    <property type="entry name" value="ANTI-SIGMA FACTOR ANTAGONIST TM_1081-RELATED-RELATED"/>
    <property type="match status" value="1"/>
</dbReference>
<evidence type="ECO:0000313" key="5">
    <source>
        <dbReference type="Proteomes" id="UP001500967"/>
    </source>
</evidence>